<keyword evidence="7" id="KW-1185">Reference proteome</keyword>
<dbReference type="SUPFAM" id="SSF53067">
    <property type="entry name" value="Actin-like ATPase domain"/>
    <property type="match status" value="2"/>
</dbReference>
<feature type="domain" description="Carbohydrate kinase FGGY C-terminal" evidence="5">
    <location>
        <begin position="252"/>
        <end position="424"/>
    </location>
</feature>
<dbReference type="Proteomes" id="UP000503399">
    <property type="component" value="Chromosome"/>
</dbReference>
<dbReference type="InterPro" id="IPR018485">
    <property type="entry name" value="FGGY_C"/>
</dbReference>
<dbReference type="EC" id="2.7.1.47" evidence="6"/>
<dbReference type="PANTHER" id="PTHR43095">
    <property type="entry name" value="SUGAR KINASE"/>
    <property type="match status" value="1"/>
</dbReference>
<dbReference type="Pfam" id="PF02782">
    <property type="entry name" value="FGGY_C"/>
    <property type="match status" value="1"/>
</dbReference>
<dbReference type="Gene3D" id="3.30.420.40">
    <property type="match status" value="2"/>
</dbReference>
<feature type="domain" description="Carbohydrate kinase FGGY N-terminal" evidence="4">
    <location>
        <begin position="3"/>
        <end position="241"/>
    </location>
</feature>
<keyword evidence="2 6" id="KW-0808">Transferase</keyword>
<organism evidence="6 7">
    <name type="scientific">Candidatus Hydrogenisulfobacillus filiaventi</name>
    <dbReference type="NCBI Taxonomy" id="2707344"/>
    <lineage>
        <taxon>Bacteria</taxon>
        <taxon>Bacillati</taxon>
        <taxon>Bacillota</taxon>
        <taxon>Clostridia</taxon>
        <taxon>Eubacteriales</taxon>
        <taxon>Clostridiales Family XVII. Incertae Sedis</taxon>
        <taxon>Candidatus Hydrogenisulfobacillus</taxon>
    </lineage>
</organism>
<protein>
    <submittedName>
        <fullName evidence="6">Putative D-ribulose kinase</fullName>
        <ecNumber evidence="6">2.7.1.47</ecNumber>
    </submittedName>
</protein>
<dbReference type="KEGG" id="hfv:R50_0561"/>
<gene>
    <name evidence="6" type="ORF">R50_0561</name>
</gene>
<accession>A0A6F8ZE76</accession>
<keyword evidence="3 6" id="KW-0418">Kinase</keyword>
<dbReference type="InterPro" id="IPR043129">
    <property type="entry name" value="ATPase_NBD"/>
</dbReference>
<dbReference type="InterPro" id="IPR018484">
    <property type="entry name" value="FGGY_N"/>
</dbReference>
<dbReference type="Pfam" id="PF00370">
    <property type="entry name" value="FGGY_N"/>
    <property type="match status" value="1"/>
</dbReference>
<evidence type="ECO:0000313" key="6">
    <source>
        <dbReference type="EMBL" id="CAB1128067.1"/>
    </source>
</evidence>
<evidence type="ECO:0000256" key="2">
    <source>
        <dbReference type="ARBA" id="ARBA00022679"/>
    </source>
</evidence>
<evidence type="ECO:0000259" key="4">
    <source>
        <dbReference type="Pfam" id="PF00370"/>
    </source>
</evidence>
<evidence type="ECO:0000256" key="1">
    <source>
        <dbReference type="ARBA" id="ARBA00009156"/>
    </source>
</evidence>
<name>A0A6F8ZE76_9FIRM</name>
<dbReference type="PIRSF" id="PIRSF000538">
    <property type="entry name" value="GlpK"/>
    <property type="match status" value="1"/>
</dbReference>
<proteinExistence type="inferred from homology"/>
<reference evidence="6 7" key="1">
    <citation type="submission" date="2020-02" db="EMBL/GenBank/DDBJ databases">
        <authorList>
            <person name="Hogendoorn C."/>
        </authorList>
    </citation>
    <scope>NUCLEOTIDE SEQUENCE [LARGE SCALE GENOMIC DNA]</scope>
    <source>
        <strain evidence="6">R501</strain>
    </source>
</reference>
<dbReference type="InterPro" id="IPR050406">
    <property type="entry name" value="FGGY_Carb_Kinase"/>
</dbReference>
<evidence type="ECO:0000256" key="3">
    <source>
        <dbReference type="ARBA" id="ARBA00022777"/>
    </source>
</evidence>
<dbReference type="CDD" id="cd07783">
    <property type="entry name" value="ASKHA_NBD_FGGY_SePSK_AtXK1-like"/>
    <property type="match status" value="1"/>
</dbReference>
<dbReference type="AlphaFoldDB" id="A0A6F8ZE76"/>
<comment type="similarity">
    <text evidence="1">Belongs to the FGGY kinase family.</text>
</comment>
<dbReference type="PANTHER" id="PTHR43095:SF5">
    <property type="entry name" value="XYLULOSE KINASE"/>
    <property type="match status" value="1"/>
</dbReference>
<evidence type="ECO:0000313" key="7">
    <source>
        <dbReference type="Proteomes" id="UP000503399"/>
    </source>
</evidence>
<sequence>MVVIGVDLGTSGLRMVALGQDGTPAGQVAIRFADTEQGAEQDPRRWWQAFTAAGRLLAESLQARGEEVAALAVASTSGSVVGLDAAGEPLAPALLYFDPRADAEAEAAGVALAAEAEALGYRLDASFGLPKVLYLRRTRPAWRARLHRVTTPSGYLEARLLGHAGPLDWTNALKLGYDLLRGEWPATIESVLGLPLDQLPPVVAPGTLLGPLDRRAAAELGWPAGTPVVAGMTDGCASQLGSGAARPGQKNTSLGTTLVVKAITRELPHDPDGVVYSHRHPLGYWMPGGASNTGGGILRSAFPGADLAELDATVDPDRPSPHVLYPLPGTGERFPFRRPQATAFRLGPPGQPAYQSYLEGVAFVERLAYERLAALGIETEPVIYATGGGSESAAWNQLRANITGQELVRPALTGADVGAALLAAGHAWHGDVVQAAAAMVRPAARYRPRTDAFEAAYARFREELVRRGWWP</sequence>
<dbReference type="EMBL" id="LR778114">
    <property type="protein sequence ID" value="CAB1128067.1"/>
    <property type="molecule type" value="Genomic_DNA"/>
</dbReference>
<dbReference type="InterPro" id="IPR000577">
    <property type="entry name" value="Carb_kinase_FGGY"/>
</dbReference>
<dbReference type="GO" id="GO:0019150">
    <property type="term" value="F:D-ribulokinase activity"/>
    <property type="evidence" value="ECO:0007669"/>
    <property type="project" value="UniProtKB-EC"/>
</dbReference>
<evidence type="ECO:0000259" key="5">
    <source>
        <dbReference type="Pfam" id="PF02782"/>
    </source>
</evidence>